<dbReference type="SUPFAM" id="SSF81901">
    <property type="entry name" value="HCP-like"/>
    <property type="match status" value="1"/>
</dbReference>
<reference evidence="2" key="1">
    <citation type="submission" date="2022-07" db="EMBL/GenBank/DDBJ databases">
        <title>Phylogenomic reconstructions and comparative analyses of Kickxellomycotina fungi.</title>
        <authorList>
            <person name="Reynolds N.K."/>
            <person name="Stajich J.E."/>
            <person name="Barry K."/>
            <person name="Grigoriev I.V."/>
            <person name="Crous P."/>
            <person name="Smith M.E."/>
        </authorList>
    </citation>
    <scope>NUCLEOTIDE SEQUENCE</scope>
    <source>
        <strain evidence="2">NRRL 1566</strain>
    </source>
</reference>
<evidence type="ECO:0000313" key="2">
    <source>
        <dbReference type="EMBL" id="KAJ2847956.1"/>
    </source>
</evidence>
<sequence length="313" mass="34631">MSLVDQYIDTTRVSEDAEERLARWQRDVLEQFDNKHEDIALVSKLLDTISKNKAMSLALYKIAADKGNPEAAFRIAKALMKDEGDGERKGFGIIKSLAENNHPDSQIYIAHIYFASKKYHIRMRGIELLKRAAEHSPIAAFMLGEAYRKTNVGAQDVEEAKKWHVNAAKGGVSASYFILGNMLKNGLGTKDKKPDLSGSLEMFELGAAAGHAESQYNAGMCYLMGEGVAKDVNMAIDFLVLAAAQKFPVALLNLGKLFLEGVEVTRDVRRGRNYLNIAKDSTKNSGDGFIGQQADIVLEKYAHLKDEQQCVIL</sequence>
<dbReference type="Pfam" id="PF08238">
    <property type="entry name" value="Sel1"/>
    <property type="match status" value="5"/>
</dbReference>
<organism evidence="2 3">
    <name type="scientific">Coemansia brasiliensis</name>
    <dbReference type="NCBI Taxonomy" id="2650707"/>
    <lineage>
        <taxon>Eukaryota</taxon>
        <taxon>Fungi</taxon>
        <taxon>Fungi incertae sedis</taxon>
        <taxon>Zoopagomycota</taxon>
        <taxon>Kickxellomycotina</taxon>
        <taxon>Kickxellomycetes</taxon>
        <taxon>Kickxellales</taxon>
        <taxon>Kickxellaceae</taxon>
        <taxon>Coemansia</taxon>
    </lineage>
</organism>
<dbReference type="InterPro" id="IPR011990">
    <property type="entry name" value="TPR-like_helical_dom_sf"/>
</dbReference>
<name>A0A9W8ICI1_9FUNG</name>
<dbReference type="PANTHER" id="PTHR11102:SF160">
    <property type="entry name" value="ERAD-ASSOCIATED E3 UBIQUITIN-PROTEIN LIGASE COMPONENT HRD3"/>
    <property type="match status" value="1"/>
</dbReference>
<accession>A0A9W8ICI1</accession>
<comment type="similarity">
    <text evidence="1">Belongs to the sel-1 family.</text>
</comment>
<gene>
    <name evidence="2" type="ORF">IWW36_003578</name>
</gene>
<dbReference type="Gene3D" id="1.25.40.10">
    <property type="entry name" value="Tetratricopeptide repeat domain"/>
    <property type="match status" value="2"/>
</dbReference>
<dbReference type="AlphaFoldDB" id="A0A9W8ICI1"/>
<dbReference type="InterPro" id="IPR050767">
    <property type="entry name" value="Sel1_AlgK"/>
</dbReference>
<dbReference type="OrthoDB" id="2425131at2759"/>
<dbReference type="Proteomes" id="UP001139887">
    <property type="component" value="Unassembled WGS sequence"/>
</dbReference>
<dbReference type="EMBL" id="JANBUW010000236">
    <property type="protein sequence ID" value="KAJ2847956.1"/>
    <property type="molecule type" value="Genomic_DNA"/>
</dbReference>
<dbReference type="SMART" id="SM00671">
    <property type="entry name" value="SEL1"/>
    <property type="match status" value="4"/>
</dbReference>
<keyword evidence="3" id="KW-1185">Reference proteome</keyword>
<dbReference type="InterPro" id="IPR006597">
    <property type="entry name" value="Sel1-like"/>
</dbReference>
<dbReference type="PANTHER" id="PTHR11102">
    <property type="entry name" value="SEL-1-LIKE PROTEIN"/>
    <property type="match status" value="1"/>
</dbReference>
<evidence type="ECO:0000313" key="3">
    <source>
        <dbReference type="Proteomes" id="UP001139887"/>
    </source>
</evidence>
<comment type="caution">
    <text evidence="2">The sequence shown here is derived from an EMBL/GenBank/DDBJ whole genome shotgun (WGS) entry which is preliminary data.</text>
</comment>
<proteinExistence type="inferred from homology"/>
<evidence type="ECO:0000256" key="1">
    <source>
        <dbReference type="ARBA" id="ARBA00038101"/>
    </source>
</evidence>
<protein>
    <submittedName>
        <fullName evidence="2">Uncharacterized protein</fullName>
    </submittedName>
</protein>